<evidence type="ECO:0000256" key="1">
    <source>
        <dbReference type="ARBA" id="ARBA00001974"/>
    </source>
</evidence>
<dbReference type="Proteomes" id="UP001359485">
    <property type="component" value="Unassembled WGS sequence"/>
</dbReference>
<protein>
    <recommendedName>
        <fullName evidence="3">Pyridine nucleotide-disulfide oxidoreductase domain-containing protein 1</fullName>
    </recommendedName>
</protein>
<evidence type="ECO:0000256" key="2">
    <source>
        <dbReference type="ARBA" id="ARBA00008147"/>
    </source>
</evidence>
<dbReference type="Pfam" id="PF01084">
    <property type="entry name" value="Ribosomal_S18"/>
    <property type="match status" value="1"/>
</dbReference>
<accession>A0ABR1AG67</accession>
<dbReference type="Gene3D" id="4.10.640.10">
    <property type="entry name" value="Ribosomal protein S18"/>
    <property type="match status" value="1"/>
</dbReference>
<dbReference type="Gene3D" id="3.50.50.60">
    <property type="entry name" value="FAD/NAD(P)-binding domain"/>
    <property type="match status" value="4"/>
</dbReference>
<dbReference type="InterPro" id="IPR050260">
    <property type="entry name" value="FAD-bd_OxRdtase"/>
</dbReference>
<dbReference type="Gene3D" id="3.30.390.30">
    <property type="match status" value="1"/>
</dbReference>
<evidence type="ECO:0000259" key="8">
    <source>
        <dbReference type="Pfam" id="PF07992"/>
    </source>
</evidence>
<evidence type="ECO:0000313" key="10">
    <source>
        <dbReference type="Proteomes" id="UP001359485"/>
    </source>
</evidence>
<evidence type="ECO:0000256" key="3">
    <source>
        <dbReference type="ARBA" id="ARBA00018240"/>
    </source>
</evidence>
<evidence type="ECO:0000256" key="4">
    <source>
        <dbReference type="ARBA" id="ARBA00022630"/>
    </source>
</evidence>
<reference evidence="9 10" key="1">
    <citation type="submission" date="2023-09" db="EMBL/GenBank/DDBJ databases">
        <title>Genomes of two closely related lineages of the louse Polyplax serrata with different host specificities.</title>
        <authorList>
            <person name="Martinu J."/>
            <person name="Tarabai H."/>
            <person name="Stefka J."/>
            <person name="Hypsa V."/>
        </authorList>
    </citation>
    <scope>NUCLEOTIDE SEQUENCE [LARGE SCALE GENOMIC DNA]</scope>
    <source>
        <strain evidence="9">98ZLc_SE</strain>
    </source>
</reference>
<dbReference type="InterPro" id="IPR023753">
    <property type="entry name" value="FAD/NAD-binding_dom"/>
</dbReference>
<gene>
    <name evidence="9" type="ORF">RUM44_003338</name>
</gene>
<comment type="cofactor">
    <cofactor evidence="1">
        <name>FAD</name>
        <dbReference type="ChEBI" id="CHEBI:57692"/>
    </cofactor>
</comment>
<keyword evidence="4" id="KW-0285">Flavoprotein</keyword>
<sequence>MAAKLRGISKSGIDQSRINLSTCLKNVDADNIPVKPCIYVSMFPYRPLISSSFFLSKQSLARLPFIRTYCEATNREANRTLDPKDRSRVISVETSIRYLKSKAFKETYRGELIWKLYRRNHKGALPPDTRQTCVRKNRITTGSPCPICRDEYLVIDYRNTDLLKQFIAESGGNILTTKKTGVCQKQHKKIQVEIMKAWNYVIGGGIAGVSCIETLTFLKEDADILLITQSEIVKTVTSAVQLSRTIMQLDVNEVALSKIREQYPNVEILLDTVTKFNYAEKSIETNKNIKVFFKRLCICTGGKAKLIEDNNPFIIGIRDTDSVFEFEKKIKSSKRLMIVGNGGIASEIIHEVQGIEKIWVVKDNHISKTFIDAGAGEFFQGCLDKDNRPATSIKRITYTTGKSINCFQSKIKVANPALGPDWHKNYDLHGYLESSKVVIEFNAEVSKILNGDENWPIYVELSNEKVYGVDFVVSATGVVPNVEPFVSSSPDLKVGVDGGILVDWKMETSLTDVFAAGDVCTAGWNWAPQWHQMRLWTQAKQMGSYCAKCLLASITQETILQDFCFEIFTHVTKLYGFKVVLLGLFNGQKLGGEYELLLRVTKGQEYVKLVIKNGKLQGALLIGETDLEEMCENLILNQLDVTPFGEELLNPDIDIEDYFD</sequence>
<evidence type="ECO:0000313" key="9">
    <source>
        <dbReference type="EMBL" id="KAK6618957.1"/>
    </source>
</evidence>
<dbReference type="Pfam" id="PF07992">
    <property type="entry name" value="Pyr_redox_2"/>
    <property type="match status" value="1"/>
</dbReference>
<evidence type="ECO:0000256" key="7">
    <source>
        <dbReference type="ARBA" id="ARBA00023274"/>
    </source>
</evidence>
<organism evidence="9 10">
    <name type="scientific">Polyplax serrata</name>
    <name type="common">Common mouse louse</name>
    <dbReference type="NCBI Taxonomy" id="468196"/>
    <lineage>
        <taxon>Eukaryota</taxon>
        <taxon>Metazoa</taxon>
        <taxon>Ecdysozoa</taxon>
        <taxon>Arthropoda</taxon>
        <taxon>Hexapoda</taxon>
        <taxon>Insecta</taxon>
        <taxon>Pterygota</taxon>
        <taxon>Neoptera</taxon>
        <taxon>Paraneoptera</taxon>
        <taxon>Psocodea</taxon>
        <taxon>Troctomorpha</taxon>
        <taxon>Phthiraptera</taxon>
        <taxon>Anoplura</taxon>
        <taxon>Polyplacidae</taxon>
        <taxon>Polyplax</taxon>
    </lineage>
</organism>
<keyword evidence="5" id="KW-0274">FAD</keyword>
<dbReference type="InterPro" id="IPR016156">
    <property type="entry name" value="FAD/NAD-linked_Rdtase_dimer_sf"/>
</dbReference>
<dbReference type="PANTHER" id="PTHR43429">
    <property type="entry name" value="PYRIDINE NUCLEOTIDE-DISULFIDE OXIDOREDUCTASE DOMAIN-CONTAINING"/>
    <property type="match status" value="1"/>
</dbReference>
<evidence type="ECO:0000256" key="6">
    <source>
        <dbReference type="ARBA" id="ARBA00022980"/>
    </source>
</evidence>
<keyword evidence="7" id="KW-0687">Ribonucleoprotein</keyword>
<dbReference type="PRINTS" id="PR00368">
    <property type="entry name" value="FADPNR"/>
</dbReference>
<keyword evidence="10" id="KW-1185">Reference proteome</keyword>
<dbReference type="SUPFAM" id="SSF46911">
    <property type="entry name" value="Ribosomal protein S18"/>
    <property type="match status" value="1"/>
</dbReference>
<dbReference type="InterPro" id="IPR001648">
    <property type="entry name" value="Ribosomal_bS18"/>
</dbReference>
<proteinExistence type="inferred from homology"/>
<dbReference type="PANTHER" id="PTHR43429:SF2">
    <property type="entry name" value="PYRIDINE NUCLEOTIDE-DISULFIDE OXIDOREDUCTASE DOMAIN-CONTAINING PROTEIN 1"/>
    <property type="match status" value="1"/>
</dbReference>
<comment type="similarity">
    <text evidence="2">Belongs to the class-I pyridine nucleotide-disulfide oxidoreductase family. PYROXD1 subfamily.</text>
</comment>
<feature type="domain" description="FAD/NAD(P)-binding" evidence="8">
    <location>
        <begin position="201"/>
        <end position="543"/>
    </location>
</feature>
<dbReference type="SUPFAM" id="SSF51905">
    <property type="entry name" value="FAD/NAD(P)-binding domain"/>
    <property type="match status" value="1"/>
</dbReference>
<dbReference type="InterPro" id="IPR036870">
    <property type="entry name" value="Ribosomal_bS18_sf"/>
</dbReference>
<evidence type="ECO:0000256" key="5">
    <source>
        <dbReference type="ARBA" id="ARBA00022827"/>
    </source>
</evidence>
<name>A0ABR1AG67_POLSC</name>
<dbReference type="EMBL" id="JAWJWF010000049">
    <property type="protein sequence ID" value="KAK6618957.1"/>
    <property type="molecule type" value="Genomic_DNA"/>
</dbReference>
<dbReference type="InterPro" id="IPR036188">
    <property type="entry name" value="FAD/NAD-bd_sf"/>
</dbReference>
<keyword evidence="6" id="KW-0689">Ribosomal protein</keyword>
<comment type="caution">
    <text evidence="9">The sequence shown here is derived from an EMBL/GenBank/DDBJ whole genome shotgun (WGS) entry which is preliminary data.</text>
</comment>